<comment type="caution">
    <text evidence="2">The sequence shown here is derived from an EMBL/GenBank/DDBJ whole genome shotgun (WGS) entry which is preliminary data.</text>
</comment>
<dbReference type="Gene3D" id="3.40.80.10">
    <property type="entry name" value="Peptidoglycan recognition protein-like"/>
    <property type="match status" value="1"/>
</dbReference>
<dbReference type="SUPFAM" id="SSF52129">
    <property type="entry name" value="Caspase-like"/>
    <property type="match status" value="1"/>
</dbReference>
<feature type="domain" description="Caspase family p20" evidence="1">
    <location>
        <begin position="677"/>
        <end position="737"/>
    </location>
</feature>
<dbReference type="InterPro" id="IPR011600">
    <property type="entry name" value="Pept_C14_caspase"/>
</dbReference>
<keyword evidence="3" id="KW-1185">Reference proteome</keyword>
<dbReference type="InterPro" id="IPR029030">
    <property type="entry name" value="Caspase-like_dom_sf"/>
</dbReference>
<dbReference type="GO" id="GO:0006508">
    <property type="term" value="P:proteolysis"/>
    <property type="evidence" value="ECO:0007669"/>
    <property type="project" value="InterPro"/>
</dbReference>
<name>A0A368TPK8_9GAMM</name>
<evidence type="ECO:0000313" key="2">
    <source>
        <dbReference type="EMBL" id="RCV86659.1"/>
    </source>
</evidence>
<dbReference type="RefSeq" id="WP_114488268.1">
    <property type="nucleotide sequence ID" value="NZ_CBCSHM010000069.1"/>
</dbReference>
<dbReference type="SUPFAM" id="SSF55846">
    <property type="entry name" value="N-acetylmuramoyl-L-alanine amidase-like"/>
    <property type="match status" value="1"/>
</dbReference>
<dbReference type="PANTHER" id="PTHR48104">
    <property type="entry name" value="METACASPASE-4"/>
    <property type="match status" value="1"/>
</dbReference>
<dbReference type="Pfam" id="PF00656">
    <property type="entry name" value="Peptidase_C14"/>
    <property type="match status" value="1"/>
</dbReference>
<dbReference type="PANTHER" id="PTHR48104:SF30">
    <property type="entry name" value="METACASPASE-1"/>
    <property type="match status" value="1"/>
</dbReference>
<evidence type="ECO:0000259" key="1">
    <source>
        <dbReference type="PROSITE" id="PS50208"/>
    </source>
</evidence>
<dbReference type="PROSITE" id="PS50208">
    <property type="entry name" value="CASPASE_P20"/>
    <property type="match status" value="1"/>
</dbReference>
<dbReference type="InterPro" id="IPR001309">
    <property type="entry name" value="Pept_C14_p20"/>
</dbReference>
<accession>A0A368TPK8</accession>
<gene>
    <name evidence="2" type="ORF">DU506_18065</name>
</gene>
<dbReference type="InterPro" id="IPR050452">
    <property type="entry name" value="Metacaspase"/>
</dbReference>
<dbReference type="InterPro" id="IPR036505">
    <property type="entry name" value="Amidase/PGRP_sf"/>
</dbReference>
<dbReference type="InterPro" id="IPR002502">
    <property type="entry name" value="Amidase_domain"/>
</dbReference>
<dbReference type="EMBL" id="QPIJ01000062">
    <property type="protein sequence ID" value="RCV86659.1"/>
    <property type="molecule type" value="Genomic_DNA"/>
</dbReference>
<dbReference type="Pfam" id="PF01510">
    <property type="entry name" value="Amidase_2"/>
    <property type="match status" value="1"/>
</dbReference>
<sequence>MPPPFKQVTREQFAELLGHFDFKRNVDAVHMHHTWRPNHSHYDPADGHRSILGMYLHHTQVKHWQDIAQHLTIAPDGTIWLGRSWNLPPASAAGHNGNLQFGPFMLEVIGNFDVGRDRLEGAQRDAVIDVIAQVQHRFDLGPETLRFHNAMSAKPCPGSSIDRAQVVKEVRARRKQITRPDATLPEAPRSPFPPEAEADVAAVQEALAWMGHEVLPYIDPADAEPEYGDEAREVLPQAVALAGERGSGLTPSQLAALRPHLVNLNGGRFSSDGDWDTDQGDVDALFDRDLELALQAAEQEGRALRIVFFAHGGLVKESSGLEIAHKHLAWWQRNHVYPIYFVWETGLFETLGQLLARALSGARNFVSDHVTDPLIETIAHDAGGVMTWSGMQFAARLASATPESVDGEGGAHYVVRKLKAFCERHTEKAIELHAVGHSAGSIFLAHFLDAASTLGVPSFKSMHFLAPAIRVDLFRKLVENRIGAGKGVDRLCLFTMYRDFERDDHCARIYRKSLLYLIYYALEPERKEPILGLEECLRRDASMRTLFGLDSPRVGDAEVVFSRSPTDNGRSASLSTTHGGFDDDAATMNSVLRRILGKADADTIEPYSMTATAEGVGGTWFDQVDWPERQGGEAIIAVRHTGSAFATGDTRVTTISPKGRRCALCVGINHYSSAPLNGCIADAEEWADTFRKLGFESIVMCDAEATHESILRRLGEMLASSTAGDVLVFQFAGHGTQLPDLNGDESDGKDEAMVPYDYASGAYLIDDDVRELFSGLPDGVNLTCFFDCCHSGTNTRFAIGTEGLAQRSDERRRFLVPSVAMQEAHAAFRRRLPASRKLVRSGPEKMRNIAFSACLPYESAWESNGHGDYTVRATRLLRAGIQGMTNEQFNQRIVADFGPGARQRPMLDCAPAAILLGLLAPLTVTGSHSTSSLSPALLSDIKATLQSLLGRLDPPN</sequence>
<evidence type="ECO:0000313" key="3">
    <source>
        <dbReference type="Proteomes" id="UP000253204"/>
    </source>
</evidence>
<dbReference type="Gene3D" id="3.40.50.1460">
    <property type="match status" value="1"/>
</dbReference>
<dbReference type="GO" id="GO:0008745">
    <property type="term" value="F:N-acetylmuramoyl-L-alanine amidase activity"/>
    <property type="evidence" value="ECO:0007669"/>
    <property type="project" value="InterPro"/>
</dbReference>
<dbReference type="AlphaFoldDB" id="A0A368TPK8"/>
<dbReference type="OrthoDB" id="1491023at2"/>
<dbReference type="Proteomes" id="UP000253204">
    <property type="component" value="Unassembled WGS sequence"/>
</dbReference>
<dbReference type="GO" id="GO:0004197">
    <property type="term" value="F:cysteine-type endopeptidase activity"/>
    <property type="evidence" value="ECO:0007669"/>
    <property type="project" value="InterPro"/>
</dbReference>
<reference evidence="2 3" key="1">
    <citation type="submission" date="2018-07" db="EMBL/GenBank/DDBJ databases">
        <title>Halomonas rutogse sp. nov., isolated from Lake TangqianCo on Tibetan Plateau.</title>
        <authorList>
            <person name="Lu H."/>
            <person name="Xing P."/>
            <person name="Wu Q."/>
        </authorList>
    </citation>
    <scope>NUCLEOTIDE SEQUENCE [LARGE SCALE GENOMIC DNA]</scope>
    <source>
        <strain evidence="2 3">TQ8S</strain>
    </source>
</reference>
<dbReference type="GO" id="GO:0005737">
    <property type="term" value="C:cytoplasm"/>
    <property type="evidence" value="ECO:0007669"/>
    <property type="project" value="TreeGrafter"/>
</dbReference>
<dbReference type="CDD" id="cd06583">
    <property type="entry name" value="PGRP"/>
    <property type="match status" value="1"/>
</dbReference>
<dbReference type="GO" id="GO:0009253">
    <property type="term" value="P:peptidoglycan catabolic process"/>
    <property type="evidence" value="ECO:0007669"/>
    <property type="project" value="InterPro"/>
</dbReference>
<proteinExistence type="predicted"/>
<organism evidence="2 3">
    <name type="scientific">Vreelandella rituensis</name>
    <dbReference type="NCBI Taxonomy" id="2282306"/>
    <lineage>
        <taxon>Bacteria</taxon>
        <taxon>Pseudomonadati</taxon>
        <taxon>Pseudomonadota</taxon>
        <taxon>Gammaproteobacteria</taxon>
        <taxon>Oceanospirillales</taxon>
        <taxon>Halomonadaceae</taxon>
        <taxon>Vreelandella</taxon>
    </lineage>
</organism>
<protein>
    <submittedName>
        <fullName evidence="2">Peptidase C14</fullName>
    </submittedName>
</protein>